<proteinExistence type="predicted"/>
<feature type="non-terminal residue" evidence="2">
    <location>
        <position position="1"/>
    </location>
</feature>
<dbReference type="InterPro" id="IPR049212">
    <property type="entry name" value="DUF6815"/>
</dbReference>
<feature type="non-terminal residue" evidence="2">
    <location>
        <position position="891"/>
    </location>
</feature>
<dbReference type="EMBL" id="CAUYUJ010001314">
    <property type="protein sequence ID" value="CAK0795326.1"/>
    <property type="molecule type" value="Genomic_DNA"/>
</dbReference>
<reference evidence="2" key="1">
    <citation type="submission" date="2023-10" db="EMBL/GenBank/DDBJ databases">
        <authorList>
            <person name="Chen Y."/>
            <person name="Shah S."/>
            <person name="Dougan E. K."/>
            <person name="Thang M."/>
            <person name="Chan C."/>
        </authorList>
    </citation>
    <scope>NUCLEOTIDE SEQUENCE [LARGE SCALE GENOMIC DNA]</scope>
</reference>
<comment type="caution">
    <text evidence="2">The sequence shown here is derived from an EMBL/GenBank/DDBJ whole genome shotgun (WGS) entry which is preliminary data.</text>
</comment>
<dbReference type="Pfam" id="PF20668">
    <property type="entry name" value="DUF6815"/>
    <property type="match status" value="1"/>
</dbReference>
<evidence type="ECO:0000313" key="3">
    <source>
        <dbReference type="Proteomes" id="UP001189429"/>
    </source>
</evidence>
<sequence>CKSYGERTCADDEALDLMEASNNHSEAPARAEFVELCVNSRTAMSGKWTSKATGRYLGGSNQADGMLVDQRFCPRIVESELRYSLVADKLVGYIHKKPKEGGTSAAGGTGSIYTSHGLADPSLAHLTGGFLNKGLPLVLPVLGQASEPIPLRGTTDLILASPEVASTSKEKWIVGEFNCSCVGVDQGLQGCCTDDAPNACYTDIPKEFKGSLAHAGMSCRLIHYVDEEYDTFLKACSKFDFVIIRCSPGQINADGGNLDNVDEGLSFMRPCGDLDKSSHDRRYDSVPLASGMSSADSQLIHYVHDEHGAFFNVCSTLDFIIARGSLGQINPDGGNWGPIHNGLHFVRKKGVQVWPSLDAMELKGATCALVRVASMNTGHGPQPRVIQQNHGASVEGIGIIKLKAGIYCKTFGERSYTDDDEVPGLVGASDNRSEVRAVAELIGLCVNRASKSGTRSSEGIGKYLEGGEGGASAVGGANSIHSLRGPEGLEFPNLTADILGKDLREAMPALGLAAELDDRLAPQPADPKFKGAPCQIYARSAPCGRSGTSSSGRLCDFIPFACGVVTAGMSRARERVGPAGALSFCDPTDFAAGLENATAFQPRAIKQGRGSAGEGVWLIEPRADNRCPARGERFCASDEVFNLIQDRKFVGFAVVSFGKDLPSVTSALGLAGELAPFRWAADFILSGIDEGRGCELQCSHSPEGAPSYEEKWIAGEFACSCVVISGGLAANCMGDAPSPCCCEIATEDMKGGTVLRMYDGHRDEMPQSVRALKSRPRMAVQGEGKPLGMASIACIALWVIQKGKQMEAILALLSLTVARESKVRASREREPHFSAKLERVWRSGLARGEAIKTGSEHGVTLRFQFARSLRRAAVGIAKVGGLIFPLSAASS</sequence>
<organism evidence="2 3">
    <name type="scientific">Prorocentrum cordatum</name>
    <dbReference type="NCBI Taxonomy" id="2364126"/>
    <lineage>
        <taxon>Eukaryota</taxon>
        <taxon>Sar</taxon>
        <taxon>Alveolata</taxon>
        <taxon>Dinophyceae</taxon>
        <taxon>Prorocentrales</taxon>
        <taxon>Prorocentraceae</taxon>
        <taxon>Prorocentrum</taxon>
    </lineage>
</organism>
<evidence type="ECO:0000259" key="1">
    <source>
        <dbReference type="Pfam" id="PF20668"/>
    </source>
</evidence>
<protein>
    <recommendedName>
        <fullName evidence="1">DUF6815 domain-containing protein</fullName>
    </recommendedName>
</protein>
<evidence type="ECO:0000313" key="2">
    <source>
        <dbReference type="EMBL" id="CAK0795326.1"/>
    </source>
</evidence>
<gene>
    <name evidence="2" type="ORF">PCOR1329_LOCUS5034</name>
</gene>
<accession>A0ABN9PU64</accession>
<dbReference type="Proteomes" id="UP001189429">
    <property type="component" value="Unassembled WGS sequence"/>
</dbReference>
<keyword evidence="3" id="KW-1185">Reference proteome</keyword>
<name>A0ABN9PU64_9DINO</name>
<feature type="domain" description="DUF6815" evidence="1">
    <location>
        <begin position="79"/>
        <end position="183"/>
    </location>
</feature>